<reference evidence="2 3" key="1">
    <citation type="journal article" date="2018" name="Front. Plant Sci.">
        <title>Red Clover (Trifolium pratense) and Zigzag Clover (T. medium) - A Picture of Genomic Similarities and Differences.</title>
        <authorList>
            <person name="Dluhosova J."/>
            <person name="Istvanek J."/>
            <person name="Nedelnik J."/>
            <person name="Repkova J."/>
        </authorList>
    </citation>
    <scope>NUCLEOTIDE SEQUENCE [LARGE SCALE GENOMIC DNA]</scope>
    <source>
        <strain evidence="3">cv. 10/8</strain>
        <tissue evidence="2">Leaf</tissue>
    </source>
</reference>
<accession>A0A392SZB4</accession>
<protein>
    <submittedName>
        <fullName evidence="2">Uncharacterized protein</fullName>
    </submittedName>
</protein>
<feature type="region of interest" description="Disordered" evidence="1">
    <location>
        <begin position="1"/>
        <end position="69"/>
    </location>
</feature>
<proteinExistence type="predicted"/>
<keyword evidence="3" id="KW-1185">Reference proteome</keyword>
<feature type="compositionally biased region" description="Acidic residues" evidence="1">
    <location>
        <begin position="59"/>
        <end position="69"/>
    </location>
</feature>
<dbReference type="Proteomes" id="UP000265520">
    <property type="component" value="Unassembled WGS sequence"/>
</dbReference>
<dbReference type="AlphaFoldDB" id="A0A392SZB4"/>
<sequence length="69" mass="8031">MKRESSKKSSQDKMKKLERKASTSNQSKVQKKLKYEQEESSSSEKTDSDYAKFLKTYDPNEEDTGSEKE</sequence>
<feature type="compositionally biased region" description="Basic and acidic residues" evidence="1">
    <location>
        <begin position="33"/>
        <end position="52"/>
    </location>
</feature>
<comment type="caution">
    <text evidence="2">The sequence shown here is derived from an EMBL/GenBank/DDBJ whole genome shotgun (WGS) entry which is preliminary data.</text>
</comment>
<evidence type="ECO:0000313" key="3">
    <source>
        <dbReference type="Proteomes" id="UP000265520"/>
    </source>
</evidence>
<evidence type="ECO:0000313" key="2">
    <source>
        <dbReference type="EMBL" id="MCI54203.1"/>
    </source>
</evidence>
<feature type="non-terminal residue" evidence="2">
    <location>
        <position position="69"/>
    </location>
</feature>
<name>A0A392SZB4_9FABA</name>
<evidence type="ECO:0000256" key="1">
    <source>
        <dbReference type="SAM" id="MobiDB-lite"/>
    </source>
</evidence>
<organism evidence="2 3">
    <name type="scientific">Trifolium medium</name>
    <dbReference type="NCBI Taxonomy" id="97028"/>
    <lineage>
        <taxon>Eukaryota</taxon>
        <taxon>Viridiplantae</taxon>
        <taxon>Streptophyta</taxon>
        <taxon>Embryophyta</taxon>
        <taxon>Tracheophyta</taxon>
        <taxon>Spermatophyta</taxon>
        <taxon>Magnoliopsida</taxon>
        <taxon>eudicotyledons</taxon>
        <taxon>Gunneridae</taxon>
        <taxon>Pentapetalae</taxon>
        <taxon>rosids</taxon>
        <taxon>fabids</taxon>
        <taxon>Fabales</taxon>
        <taxon>Fabaceae</taxon>
        <taxon>Papilionoideae</taxon>
        <taxon>50 kb inversion clade</taxon>
        <taxon>NPAAA clade</taxon>
        <taxon>Hologalegina</taxon>
        <taxon>IRL clade</taxon>
        <taxon>Trifolieae</taxon>
        <taxon>Trifolium</taxon>
    </lineage>
</organism>
<feature type="compositionally biased region" description="Basic and acidic residues" evidence="1">
    <location>
        <begin position="1"/>
        <end position="21"/>
    </location>
</feature>
<dbReference type="EMBL" id="LXQA010475691">
    <property type="protein sequence ID" value="MCI54203.1"/>
    <property type="molecule type" value="Genomic_DNA"/>
</dbReference>